<dbReference type="EMBL" id="AP006492">
    <property type="protein sequence ID" value="BAM80292.1"/>
    <property type="molecule type" value="Genomic_DNA"/>
</dbReference>
<feature type="compositionally biased region" description="Low complexity" evidence="1">
    <location>
        <begin position="398"/>
        <end position="407"/>
    </location>
</feature>
<evidence type="ECO:0000313" key="3">
    <source>
        <dbReference type="Proteomes" id="UP000007014"/>
    </source>
</evidence>
<dbReference type="KEGG" id="cme:CYME_CMJ168C"/>
<dbReference type="Gramene" id="CMJ168CT">
    <property type="protein sequence ID" value="CMJ168CT"/>
    <property type="gene ID" value="CMJ168C"/>
</dbReference>
<reference evidence="2 3" key="1">
    <citation type="journal article" date="2004" name="Nature">
        <title>Genome sequence of the ultrasmall unicellular red alga Cyanidioschyzon merolae 10D.</title>
        <authorList>
            <person name="Matsuzaki M."/>
            <person name="Misumi O."/>
            <person name="Shin-i T."/>
            <person name="Maruyama S."/>
            <person name="Takahara M."/>
            <person name="Miyagishima S."/>
            <person name="Mori T."/>
            <person name="Nishida K."/>
            <person name="Yagisawa F."/>
            <person name="Nishida K."/>
            <person name="Yoshida Y."/>
            <person name="Nishimura Y."/>
            <person name="Nakao S."/>
            <person name="Kobayashi T."/>
            <person name="Momoyama Y."/>
            <person name="Higashiyama T."/>
            <person name="Minoda A."/>
            <person name="Sano M."/>
            <person name="Nomoto H."/>
            <person name="Oishi K."/>
            <person name="Hayashi H."/>
            <person name="Ohta F."/>
            <person name="Nishizaka S."/>
            <person name="Haga S."/>
            <person name="Miura S."/>
            <person name="Morishita T."/>
            <person name="Kabeya Y."/>
            <person name="Terasawa K."/>
            <person name="Suzuki Y."/>
            <person name="Ishii Y."/>
            <person name="Asakawa S."/>
            <person name="Takano H."/>
            <person name="Ohta N."/>
            <person name="Kuroiwa H."/>
            <person name="Tanaka K."/>
            <person name="Shimizu N."/>
            <person name="Sugano S."/>
            <person name="Sato N."/>
            <person name="Nozaki H."/>
            <person name="Ogasawara N."/>
            <person name="Kohara Y."/>
            <person name="Kuroiwa T."/>
        </authorList>
    </citation>
    <scope>NUCLEOTIDE SEQUENCE [LARGE SCALE GENOMIC DNA]</scope>
    <source>
        <strain evidence="2 3">10D</strain>
    </source>
</reference>
<evidence type="ECO:0000256" key="1">
    <source>
        <dbReference type="SAM" id="MobiDB-lite"/>
    </source>
</evidence>
<feature type="region of interest" description="Disordered" evidence="1">
    <location>
        <begin position="321"/>
        <end position="348"/>
    </location>
</feature>
<dbReference type="GeneID" id="16994043"/>
<accession>M1VCJ3</accession>
<feature type="region of interest" description="Disordered" evidence="1">
    <location>
        <begin position="199"/>
        <end position="230"/>
    </location>
</feature>
<name>M1VCJ3_CYAM1</name>
<protein>
    <submittedName>
        <fullName evidence="2">Uncharacterized protein</fullName>
    </submittedName>
</protein>
<sequence length="523" mass="56248">MSGKLAVKTAEALRNITRVRSLREPLWSPRTTAALQGVNASLNWSLARHDAAPVGVEYVYRNLRAKNLVSHCIERYGSAYTSALVAHGNAERPAGTLQLLPPAASRRTHQALVADYLCRGGDAFTSSSWKSKLYVLDGAFGSDLETCLASRVVCDDPVVALALTHWMERLPAGALDLNVFSPDIVVYIGAGYHGRFEENSGKNGISSSPPRDKASATRAPDGNASPGLAHVTTDGQRVYIGASVQLNHMRSAIGAAASLAMLSTRRGIDPERYGLILNGQLHSNGRAVLGVDGQHVMWTHRGLARGWRDVLRLEDWRSSVPPPKVTQRQWQQRVAFPSGDASGDTAMKSSSASAIAPLRVPSTPNLVLESPLFLIALDHGGVRRSSSDTSKRKRKTVQNAEQQQQAQSEPDENRVQVVPLKNPQTAALYALAVATFPVPENLLEISVRDFVAAYERANARALLVCGTGATSHVLQLAADSATPSITGEAVPGVLQEYARQCILDRYRQVGQQLLAQDGPLAAA</sequence>
<dbReference type="OrthoDB" id="10432368at2759"/>
<dbReference type="HOGENOM" id="CLU_521132_0_0_1"/>
<dbReference type="Proteomes" id="UP000007014">
    <property type="component" value="Chromosome 10"/>
</dbReference>
<dbReference type="RefSeq" id="XP_005534899.1">
    <property type="nucleotide sequence ID" value="XM_005534842.1"/>
</dbReference>
<organism evidence="2 3">
    <name type="scientific">Cyanidioschyzon merolae (strain NIES-3377 / 10D)</name>
    <name type="common">Unicellular red alga</name>
    <dbReference type="NCBI Taxonomy" id="280699"/>
    <lineage>
        <taxon>Eukaryota</taxon>
        <taxon>Rhodophyta</taxon>
        <taxon>Bangiophyceae</taxon>
        <taxon>Cyanidiales</taxon>
        <taxon>Cyanidiaceae</taxon>
        <taxon>Cyanidioschyzon</taxon>
    </lineage>
</organism>
<feature type="region of interest" description="Disordered" evidence="1">
    <location>
        <begin position="382"/>
        <end position="414"/>
    </location>
</feature>
<reference evidence="2 3" key="2">
    <citation type="journal article" date="2007" name="BMC Biol.">
        <title>A 100%-complete sequence reveals unusually simple genomic features in the hot-spring red alga Cyanidioschyzon merolae.</title>
        <authorList>
            <person name="Nozaki H."/>
            <person name="Takano H."/>
            <person name="Misumi O."/>
            <person name="Terasawa K."/>
            <person name="Matsuzaki M."/>
            <person name="Maruyama S."/>
            <person name="Nishida K."/>
            <person name="Yagisawa F."/>
            <person name="Yoshida Y."/>
            <person name="Fujiwara T."/>
            <person name="Takio S."/>
            <person name="Tamura K."/>
            <person name="Chung S.J."/>
            <person name="Nakamura S."/>
            <person name="Kuroiwa H."/>
            <person name="Tanaka K."/>
            <person name="Sato N."/>
            <person name="Kuroiwa T."/>
        </authorList>
    </citation>
    <scope>NUCLEOTIDE SEQUENCE [LARGE SCALE GENOMIC DNA]</scope>
    <source>
        <strain evidence="2 3">10D</strain>
    </source>
</reference>
<dbReference type="AlphaFoldDB" id="M1VCJ3"/>
<evidence type="ECO:0000313" key="2">
    <source>
        <dbReference type="EMBL" id="BAM80292.1"/>
    </source>
</evidence>
<keyword evidence="3" id="KW-1185">Reference proteome</keyword>
<proteinExistence type="predicted"/>
<gene>
    <name evidence="2" type="ORF">CYME_CMJ168C</name>
</gene>